<dbReference type="OrthoDB" id="4062651at2759"/>
<dbReference type="GO" id="GO:0005524">
    <property type="term" value="F:ATP binding"/>
    <property type="evidence" value="ECO:0007669"/>
    <property type="project" value="UniProtKB-KW"/>
</dbReference>
<comment type="catalytic activity">
    <reaction evidence="7">
        <text>L-threonyl-[protein] + ATP = O-phospho-L-threonyl-[protein] + ADP + H(+)</text>
        <dbReference type="Rhea" id="RHEA:46608"/>
        <dbReference type="Rhea" id="RHEA-COMP:11060"/>
        <dbReference type="Rhea" id="RHEA-COMP:11605"/>
        <dbReference type="ChEBI" id="CHEBI:15378"/>
        <dbReference type="ChEBI" id="CHEBI:30013"/>
        <dbReference type="ChEBI" id="CHEBI:30616"/>
        <dbReference type="ChEBI" id="CHEBI:61977"/>
        <dbReference type="ChEBI" id="CHEBI:456216"/>
        <dbReference type="EC" id="2.7.11.1"/>
    </reaction>
</comment>
<evidence type="ECO:0000256" key="8">
    <source>
        <dbReference type="ARBA" id="ARBA00048679"/>
    </source>
</evidence>
<dbReference type="GeneID" id="59346013"/>
<evidence type="ECO:0000256" key="6">
    <source>
        <dbReference type="ARBA" id="ARBA00022840"/>
    </source>
</evidence>
<protein>
    <recommendedName>
        <fullName evidence="1">non-specific serine/threonine protein kinase</fullName>
        <ecNumber evidence="1">2.7.11.1</ecNumber>
    </recommendedName>
</protein>
<evidence type="ECO:0000256" key="2">
    <source>
        <dbReference type="ARBA" id="ARBA00022527"/>
    </source>
</evidence>
<dbReference type="SUPFAM" id="SSF56112">
    <property type="entry name" value="Protein kinase-like (PK-like)"/>
    <property type="match status" value="1"/>
</dbReference>
<proteinExistence type="predicted"/>
<comment type="catalytic activity">
    <reaction evidence="8">
        <text>L-seryl-[protein] + ATP = O-phospho-L-seryl-[protein] + ADP + H(+)</text>
        <dbReference type="Rhea" id="RHEA:17989"/>
        <dbReference type="Rhea" id="RHEA-COMP:9863"/>
        <dbReference type="Rhea" id="RHEA-COMP:11604"/>
        <dbReference type="ChEBI" id="CHEBI:15378"/>
        <dbReference type="ChEBI" id="CHEBI:29999"/>
        <dbReference type="ChEBI" id="CHEBI:30616"/>
        <dbReference type="ChEBI" id="CHEBI:83421"/>
        <dbReference type="ChEBI" id="CHEBI:456216"/>
        <dbReference type="EC" id="2.7.11.1"/>
    </reaction>
</comment>
<dbReference type="EC" id="2.7.11.1" evidence="1"/>
<dbReference type="AlphaFoldDB" id="A0A8H6W340"/>
<keyword evidence="3" id="KW-0808">Transferase</keyword>
<dbReference type="Pfam" id="PF01163">
    <property type="entry name" value="RIO1"/>
    <property type="match status" value="1"/>
</dbReference>
<evidence type="ECO:0000256" key="7">
    <source>
        <dbReference type="ARBA" id="ARBA00047899"/>
    </source>
</evidence>
<name>A0A8H6W340_9AGAR</name>
<evidence type="ECO:0000256" key="3">
    <source>
        <dbReference type="ARBA" id="ARBA00022679"/>
    </source>
</evidence>
<evidence type="ECO:0000313" key="12">
    <source>
        <dbReference type="Proteomes" id="UP000636479"/>
    </source>
</evidence>
<evidence type="ECO:0000256" key="1">
    <source>
        <dbReference type="ARBA" id="ARBA00012513"/>
    </source>
</evidence>
<organism evidence="11 12">
    <name type="scientific">Mycena indigotica</name>
    <dbReference type="NCBI Taxonomy" id="2126181"/>
    <lineage>
        <taxon>Eukaryota</taxon>
        <taxon>Fungi</taxon>
        <taxon>Dikarya</taxon>
        <taxon>Basidiomycota</taxon>
        <taxon>Agaricomycotina</taxon>
        <taxon>Agaricomycetes</taxon>
        <taxon>Agaricomycetidae</taxon>
        <taxon>Agaricales</taxon>
        <taxon>Marasmiineae</taxon>
        <taxon>Mycenaceae</taxon>
        <taxon>Mycena</taxon>
    </lineage>
</organism>
<reference evidence="11" key="1">
    <citation type="submission" date="2020-05" db="EMBL/GenBank/DDBJ databases">
        <title>Mycena genomes resolve the evolution of fungal bioluminescence.</title>
        <authorList>
            <person name="Tsai I.J."/>
        </authorList>
    </citation>
    <scope>NUCLEOTIDE SEQUENCE</scope>
    <source>
        <strain evidence="11">171206Taipei</strain>
    </source>
</reference>
<evidence type="ECO:0000256" key="5">
    <source>
        <dbReference type="ARBA" id="ARBA00022777"/>
    </source>
</evidence>
<keyword evidence="4" id="KW-0547">Nucleotide-binding</keyword>
<keyword evidence="2" id="KW-0723">Serine/threonine-protein kinase</keyword>
<dbReference type="InterPro" id="IPR018934">
    <property type="entry name" value="RIO_dom"/>
</dbReference>
<feature type="domain" description="RIO-type" evidence="10">
    <location>
        <begin position="484"/>
        <end position="557"/>
    </location>
</feature>
<dbReference type="InterPro" id="IPR011009">
    <property type="entry name" value="Kinase-like_dom_sf"/>
</dbReference>
<evidence type="ECO:0000313" key="11">
    <source>
        <dbReference type="EMBL" id="KAF7301141.1"/>
    </source>
</evidence>
<keyword evidence="5" id="KW-0418">Kinase</keyword>
<keyword evidence="12" id="KW-1185">Reference proteome</keyword>
<evidence type="ECO:0000259" key="10">
    <source>
        <dbReference type="Pfam" id="PF01163"/>
    </source>
</evidence>
<evidence type="ECO:0000256" key="4">
    <source>
        <dbReference type="ARBA" id="ARBA00022741"/>
    </source>
</evidence>
<keyword evidence="6" id="KW-0067">ATP-binding</keyword>
<sequence>MRVHIFESRGIPQGVPYEHLTTGSADADILLTDLLKNTHLQPSQHSIAAFQHKQFDFTWQWSTKSVAQITGPLDNHSGTGLELLLMPLRRWVPSDVPDDVMLFIVLSAPETPIERRIAFAPTPSQRANKQSLIFECQQDEQLRLLNGTWVPLDAEETTIDSRFDCLPAVFYHEAFLNYAMKLDELHSLSEGELNDKLREVESLSNKPHMTLQEAETLLTALTCTYLDEVQMQAALQPLVRRYFGPKILPIDTKTNLKMSISEALDADVDDIGRVNGHLIVKVDEYKTRAVPSLQGVLGSQKHSVEPILLEQEWAKEYPTAFLRKFYPILVTSYHGSNITPLISLRKGDQWFSHPLGHSFDPLKYGFSSIKRNDTVLKRLALFFGYCYLLCLDIEKICSAETTPPPVAPQIFPADHDDGGFLSHSNVPDPKVPQIMIADWTRNNSSSDNRTLTVVLKFVSSRYGTKAHMLAQGLGLAPALIHFGPVPGSLGYHVVVMEYVSGIAPDKRHVTALENAIKQLDENQLVHGDLRLPNIIFLEDGSLKIIDWDWATAADEPSIKYPDNLDTTQEFWVGKAGKTITAEDDINMLKGLVEKLGGSKRRAEEEAGPDKVKRMQTVA</sequence>
<accession>A0A8H6W340</accession>
<dbReference type="Gene3D" id="3.90.1200.10">
    <property type="match status" value="1"/>
</dbReference>
<gene>
    <name evidence="11" type="ORF">MIND_00678500</name>
</gene>
<dbReference type="RefSeq" id="XP_037219141.1">
    <property type="nucleotide sequence ID" value="XM_037363497.1"/>
</dbReference>
<comment type="caution">
    <text evidence="11">The sequence shown here is derived from an EMBL/GenBank/DDBJ whole genome shotgun (WGS) entry which is preliminary data.</text>
</comment>
<dbReference type="GO" id="GO:0004674">
    <property type="term" value="F:protein serine/threonine kinase activity"/>
    <property type="evidence" value="ECO:0007669"/>
    <property type="project" value="UniProtKB-KW"/>
</dbReference>
<feature type="compositionally biased region" description="Basic and acidic residues" evidence="9">
    <location>
        <begin position="600"/>
        <end position="612"/>
    </location>
</feature>
<evidence type="ECO:0000256" key="9">
    <source>
        <dbReference type="SAM" id="MobiDB-lite"/>
    </source>
</evidence>
<feature type="region of interest" description="Disordered" evidence="9">
    <location>
        <begin position="597"/>
        <end position="618"/>
    </location>
</feature>
<dbReference type="Proteomes" id="UP000636479">
    <property type="component" value="Unassembled WGS sequence"/>
</dbReference>
<dbReference type="EMBL" id="JACAZF010000006">
    <property type="protein sequence ID" value="KAF7301141.1"/>
    <property type="molecule type" value="Genomic_DNA"/>
</dbReference>